<dbReference type="OrthoDB" id="4584900at2759"/>
<proteinExistence type="predicted"/>
<dbReference type="GeneID" id="6073889"/>
<dbReference type="InParanoid" id="B0D3A2"/>
<accession>B0D3A2</accession>
<dbReference type="EMBL" id="DS547096">
    <property type="protein sequence ID" value="EDR11246.1"/>
    <property type="molecule type" value="Genomic_DNA"/>
</dbReference>
<dbReference type="HOGENOM" id="CLU_1115694_0_0_1"/>
<keyword evidence="2" id="KW-0732">Signal</keyword>
<dbReference type="AlphaFoldDB" id="B0D3A2"/>
<evidence type="ECO:0000313" key="4">
    <source>
        <dbReference type="Proteomes" id="UP000001194"/>
    </source>
</evidence>
<evidence type="ECO:0000313" key="3">
    <source>
        <dbReference type="EMBL" id="EDR11246.1"/>
    </source>
</evidence>
<sequence length="249" mass="27611">MKVLLFVALLALTLLALTTSILADDDQEYTPPEIVRNEQRKKLGMPPMPPKGSKKKSVKSPSERARKVTGPLAGGLGMAPFKVSKQTAIGHIAIHKGNVNGAVLGFLDNHKIVKSAEQAPKYAYILTGPLSEIRVLVRMHRFHAMWRADGSVLGRARRVFVSKPGDRPLQDHKGATHFETSVFSIDPDTHEIDIQWVNPDGSLPPVHIVLMDERIFYVGDVMAFRDYTDAVVTPVTTFLNDSWALGLWR</sequence>
<reference evidence="3 4" key="1">
    <citation type="journal article" date="2008" name="Nature">
        <title>The genome of Laccaria bicolor provides insights into mycorrhizal symbiosis.</title>
        <authorList>
            <person name="Martin F."/>
            <person name="Aerts A."/>
            <person name="Ahren D."/>
            <person name="Brun A."/>
            <person name="Danchin E.G.J."/>
            <person name="Duchaussoy F."/>
            <person name="Gibon J."/>
            <person name="Kohler A."/>
            <person name="Lindquist E."/>
            <person name="Pereda V."/>
            <person name="Salamov A."/>
            <person name="Shapiro H.J."/>
            <person name="Wuyts J."/>
            <person name="Blaudez D."/>
            <person name="Buee M."/>
            <person name="Brokstein P."/>
            <person name="Canbaeck B."/>
            <person name="Cohen D."/>
            <person name="Courty P.E."/>
            <person name="Coutinho P.M."/>
            <person name="Delaruelle C."/>
            <person name="Detter J.C."/>
            <person name="Deveau A."/>
            <person name="DiFazio S."/>
            <person name="Duplessis S."/>
            <person name="Fraissinet-Tachet L."/>
            <person name="Lucic E."/>
            <person name="Frey-Klett P."/>
            <person name="Fourrey C."/>
            <person name="Feussner I."/>
            <person name="Gay G."/>
            <person name="Grimwood J."/>
            <person name="Hoegger P.J."/>
            <person name="Jain P."/>
            <person name="Kilaru S."/>
            <person name="Labbe J."/>
            <person name="Lin Y.C."/>
            <person name="Legue V."/>
            <person name="Le Tacon F."/>
            <person name="Marmeisse R."/>
            <person name="Melayah D."/>
            <person name="Montanini B."/>
            <person name="Muratet M."/>
            <person name="Nehls U."/>
            <person name="Niculita-Hirzel H."/>
            <person name="Oudot-Le Secq M.P."/>
            <person name="Peter M."/>
            <person name="Quesneville H."/>
            <person name="Rajashekar B."/>
            <person name="Reich M."/>
            <person name="Rouhier N."/>
            <person name="Schmutz J."/>
            <person name="Yin T."/>
            <person name="Chalot M."/>
            <person name="Henrissat B."/>
            <person name="Kuees U."/>
            <person name="Lucas S."/>
            <person name="Van de Peer Y."/>
            <person name="Podila G.K."/>
            <person name="Polle A."/>
            <person name="Pukkila P.J."/>
            <person name="Richardson P.M."/>
            <person name="Rouze P."/>
            <person name="Sanders I.R."/>
            <person name="Stajich J.E."/>
            <person name="Tunlid A."/>
            <person name="Tuskan G."/>
            <person name="Grigoriev I.V."/>
        </authorList>
    </citation>
    <scope>NUCLEOTIDE SEQUENCE [LARGE SCALE GENOMIC DNA]</scope>
    <source>
        <strain evidence="4">S238N-H82 / ATCC MYA-4686</strain>
    </source>
</reference>
<feature type="signal peptide" evidence="2">
    <location>
        <begin position="1"/>
        <end position="23"/>
    </location>
</feature>
<dbReference type="Proteomes" id="UP000001194">
    <property type="component" value="Unassembled WGS sequence"/>
</dbReference>
<name>B0D3A2_LACBS</name>
<gene>
    <name evidence="3" type="ORF">LACBIDRAFT_324860</name>
</gene>
<dbReference type="KEGG" id="lbc:LACBIDRAFT_324860"/>
<evidence type="ECO:0000256" key="2">
    <source>
        <dbReference type="SAM" id="SignalP"/>
    </source>
</evidence>
<feature type="region of interest" description="Disordered" evidence="1">
    <location>
        <begin position="32"/>
        <end position="66"/>
    </location>
</feature>
<evidence type="ECO:0000256" key="1">
    <source>
        <dbReference type="SAM" id="MobiDB-lite"/>
    </source>
</evidence>
<organism evidence="4">
    <name type="scientific">Laccaria bicolor (strain S238N-H82 / ATCC MYA-4686)</name>
    <name type="common">Bicoloured deceiver</name>
    <name type="synonym">Laccaria laccata var. bicolor</name>
    <dbReference type="NCBI Taxonomy" id="486041"/>
    <lineage>
        <taxon>Eukaryota</taxon>
        <taxon>Fungi</taxon>
        <taxon>Dikarya</taxon>
        <taxon>Basidiomycota</taxon>
        <taxon>Agaricomycotina</taxon>
        <taxon>Agaricomycetes</taxon>
        <taxon>Agaricomycetidae</taxon>
        <taxon>Agaricales</taxon>
        <taxon>Agaricineae</taxon>
        <taxon>Hydnangiaceae</taxon>
        <taxon>Laccaria</taxon>
    </lineage>
</organism>
<dbReference type="RefSeq" id="XP_001878547.1">
    <property type="nucleotide sequence ID" value="XM_001878512.1"/>
</dbReference>
<protein>
    <submittedName>
        <fullName evidence="3">Predicted protein</fullName>
    </submittedName>
</protein>
<keyword evidence="4" id="KW-1185">Reference proteome</keyword>
<feature type="chain" id="PRO_5002748846" evidence="2">
    <location>
        <begin position="24"/>
        <end position="249"/>
    </location>
</feature>